<proteinExistence type="predicted"/>
<sequence>MKFTKLSLVAALAVSAAVAGGDIAPAPVVVEEAPQTTISGKLTGYYITADNGTDLTPVSYDMFDKDWSQLGLAATLDVNHKFTDNIAMNLGAVGYVNTNRDIPFDYIGEYFEGEPHGAFINVANITATFMDTTFILGRQLLNTPMLSGFDWLLAPGSFEAYTVANSSIENVTLIGSYVRTWRINNTGDNWIDLTDIDDGNNWTVSAAYDNKTISGSVWFYNVDAFEAFYDKYTQVYVDAAYDFGAAKVYAQYVNTNYDVEEASNVFGAKATATLGSFDLMAAYVNVSDNLAGWVGVMDGLYTSSWNTATGASLGNNFKVEAATEFAGLTASASYAYYEYDESAPTDNEGHEVDVILGYDFKNTDIVVIKDMDINLVYTNTNYGANTEDINALEIYANYKF</sequence>
<evidence type="ECO:0000313" key="3">
    <source>
        <dbReference type="Proteomes" id="UP000075359"/>
    </source>
</evidence>
<organism evidence="2 3">
    <name type="scientific">Sulfurovum riftiae</name>
    <dbReference type="NCBI Taxonomy" id="1630136"/>
    <lineage>
        <taxon>Bacteria</taxon>
        <taxon>Pseudomonadati</taxon>
        <taxon>Campylobacterota</taxon>
        <taxon>Epsilonproteobacteria</taxon>
        <taxon>Campylobacterales</taxon>
        <taxon>Sulfurovaceae</taxon>
        <taxon>Sulfurovum</taxon>
    </lineage>
</organism>
<keyword evidence="3" id="KW-1185">Reference proteome</keyword>
<dbReference type="AlphaFoldDB" id="A0A151CG97"/>
<accession>A0A151CG97</accession>
<dbReference type="RefSeq" id="WP_067330828.1">
    <property type="nucleotide sequence ID" value="NZ_LNKT01000023.1"/>
</dbReference>
<dbReference type="EMBL" id="LNKT01000023">
    <property type="protein sequence ID" value="KYJ86527.1"/>
    <property type="molecule type" value="Genomic_DNA"/>
</dbReference>
<dbReference type="OrthoDB" id="9125at2"/>
<evidence type="ECO:0008006" key="4">
    <source>
        <dbReference type="Google" id="ProtNLM"/>
    </source>
</evidence>
<feature type="signal peptide" evidence="1">
    <location>
        <begin position="1"/>
        <end position="19"/>
    </location>
</feature>
<dbReference type="Proteomes" id="UP000075359">
    <property type="component" value="Unassembled WGS sequence"/>
</dbReference>
<evidence type="ECO:0000256" key="1">
    <source>
        <dbReference type="SAM" id="SignalP"/>
    </source>
</evidence>
<comment type="caution">
    <text evidence="2">The sequence shown here is derived from an EMBL/GenBank/DDBJ whole genome shotgun (WGS) entry which is preliminary data.</text>
</comment>
<feature type="chain" id="PRO_5007578482" description="Porin" evidence="1">
    <location>
        <begin position="20"/>
        <end position="400"/>
    </location>
</feature>
<reference evidence="2 3" key="1">
    <citation type="submission" date="2015-11" db="EMBL/GenBank/DDBJ databases">
        <title>Draft genome of Sulfurovum riftiae 1812E, a member of the Epsilonproteobacteria isolated from the tube of the deep-sea hydrothermal vent tubewom Riftia pachyptila.</title>
        <authorList>
            <person name="Vetriani C."/>
            <person name="Giovannelli D."/>
        </authorList>
    </citation>
    <scope>NUCLEOTIDE SEQUENCE [LARGE SCALE GENOMIC DNA]</scope>
    <source>
        <strain evidence="2 3">1812E</strain>
    </source>
</reference>
<dbReference type="SUPFAM" id="SSF56935">
    <property type="entry name" value="Porins"/>
    <property type="match status" value="1"/>
</dbReference>
<keyword evidence="1" id="KW-0732">Signal</keyword>
<dbReference type="STRING" id="1630136.AS592_06905"/>
<evidence type="ECO:0000313" key="2">
    <source>
        <dbReference type="EMBL" id="KYJ86527.1"/>
    </source>
</evidence>
<dbReference type="InterPro" id="IPR023614">
    <property type="entry name" value="Porin_dom_sf"/>
</dbReference>
<protein>
    <recommendedName>
        <fullName evidence="4">Porin</fullName>
    </recommendedName>
</protein>
<dbReference type="Gene3D" id="2.40.160.10">
    <property type="entry name" value="Porin"/>
    <property type="match status" value="1"/>
</dbReference>
<gene>
    <name evidence="2" type="ORF">AS592_06905</name>
</gene>
<name>A0A151CG97_9BACT</name>